<dbReference type="PANTHER" id="PTHR45962:SF1">
    <property type="entry name" value="N-FATTY-ACYL-AMINO ACID SYNTHASE_HYDROLASE PM20D1"/>
    <property type="match status" value="1"/>
</dbReference>
<sequence>MRIHRRPEAVRALVAAVLVTCAAGAVAQSLPASKAPPATLTPDQQRFHDIYKELVEINTTHSAGDSAQAARAMEKRLVEAGFSASDIQVFEPFPRKGNLVMRFKGTGARQPVLLLAHIDVVEAKREDWKTDPFQLQETNGYFTARGSIDDKAMASAFVSVLGQLKQEGFKPSRDIILALTSDEERGDVPSNGADWLVKNKPELLKAEFGINEGGGGELRDGKPVLHRVQVAEKMYTTYELEVRDVGGHSSVPTKSNPVYAMSEALSRLGAYQFPVKMADVTQTYFARSAPLAKGQLAEDMREVGTGRPSQAAIDRLSAIPFYNAQLRTTCVATMVNAGHAENALPQSAKAIVNCRILPHDDPADIDRQLKSALGNDKISVRYINKPLASPASPLDGALMKEVDALTKQMWDVPVIPAMSTGATDSRFMRNAGIRMYGVSGLFTEPSDMRAHGLDERIEIARLYDGREFLYRLVKRLSE</sequence>
<dbReference type="InterPro" id="IPR047177">
    <property type="entry name" value="Pept_M20A"/>
</dbReference>
<keyword evidence="2" id="KW-0645">Protease</keyword>
<dbReference type="GO" id="GO:0008233">
    <property type="term" value="F:peptidase activity"/>
    <property type="evidence" value="ECO:0007669"/>
    <property type="project" value="UniProtKB-KW"/>
</dbReference>
<dbReference type="Gene3D" id="1.10.150.900">
    <property type="match status" value="1"/>
</dbReference>
<dbReference type="Gene3D" id="3.30.70.360">
    <property type="match status" value="1"/>
</dbReference>
<evidence type="ECO:0000313" key="8">
    <source>
        <dbReference type="EMBL" id="QBP13606.1"/>
    </source>
</evidence>
<comment type="similarity">
    <text evidence="1">Belongs to the peptidase M20A family.</text>
</comment>
<evidence type="ECO:0000256" key="3">
    <source>
        <dbReference type="ARBA" id="ARBA00022723"/>
    </source>
</evidence>
<keyword evidence="6" id="KW-0732">Signal</keyword>
<dbReference type="Proteomes" id="UP000253772">
    <property type="component" value="Chromosome c2"/>
</dbReference>
<dbReference type="Pfam" id="PF07687">
    <property type="entry name" value="M20_dimer"/>
    <property type="match status" value="1"/>
</dbReference>
<dbReference type="AlphaFoldDB" id="A0A482J0E6"/>
<dbReference type="OMA" id="ICPLAPK"/>
<dbReference type="SUPFAM" id="SSF53187">
    <property type="entry name" value="Zn-dependent exopeptidases"/>
    <property type="match status" value="1"/>
</dbReference>
<keyword evidence="3" id="KW-0479">Metal-binding</keyword>
<dbReference type="Pfam" id="PF01546">
    <property type="entry name" value="Peptidase_M20"/>
    <property type="match status" value="1"/>
</dbReference>
<dbReference type="Gene3D" id="3.40.630.10">
    <property type="entry name" value="Zn peptidases"/>
    <property type="match status" value="1"/>
</dbReference>
<evidence type="ECO:0000313" key="9">
    <source>
        <dbReference type="Proteomes" id="UP000253772"/>
    </source>
</evidence>
<evidence type="ECO:0000256" key="2">
    <source>
        <dbReference type="ARBA" id="ARBA00022670"/>
    </source>
</evidence>
<dbReference type="EMBL" id="CP037901">
    <property type="protein sequence ID" value="QBP13606.1"/>
    <property type="molecule type" value="Genomic_DNA"/>
</dbReference>
<dbReference type="GO" id="GO:0046872">
    <property type="term" value="F:metal ion binding"/>
    <property type="evidence" value="ECO:0007669"/>
    <property type="project" value="UniProtKB-KW"/>
</dbReference>
<dbReference type="SUPFAM" id="SSF55031">
    <property type="entry name" value="Bacterial exopeptidase dimerisation domain"/>
    <property type="match status" value="1"/>
</dbReference>
<organism evidence="8 9">
    <name type="scientific">Cupriavidus metallidurans</name>
    <dbReference type="NCBI Taxonomy" id="119219"/>
    <lineage>
        <taxon>Bacteria</taxon>
        <taxon>Pseudomonadati</taxon>
        <taxon>Pseudomonadota</taxon>
        <taxon>Betaproteobacteria</taxon>
        <taxon>Burkholderiales</taxon>
        <taxon>Burkholderiaceae</taxon>
        <taxon>Cupriavidus</taxon>
    </lineage>
</organism>
<protein>
    <submittedName>
        <fullName evidence="8">M20/M25/M40 family metallo-hydrolase</fullName>
    </submittedName>
</protein>
<evidence type="ECO:0000256" key="6">
    <source>
        <dbReference type="SAM" id="SignalP"/>
    </source>
</evidence>
<dbReference type="InterPro" id="IPR036264">
    <property type="entry name" value="Bact_exopeptidase_dim_dom"/>
</dbReference>
<feature type="chain" id="PRO_5030094873" evidence="6">
    <location>
        <begin position="28"/>
        <end position="478"/>
    </location>
</feature>
<evidence type="ECO:0000256" key="1">
    <source>
        <dbReference type="ARBA" id="ARBA00006247"/>
    </source>
</evidence>
<dbReference type="InterPro" id="IPR011650">
    <property type="entry name" value="Peptidase_M20_dimer"/>
</dbReference>
<name>A0A482J0E6_9BURK</name>
<dbReference type="NCBIfam" id="NF006596">
    <property type="entry name" value="PRK09133.1"/>
    <property type="match status" value="1"/>
</dbReference>
<dbReference type="GO" id="GO:0006508">
    <property type="term" value="P:proteolysis"/>
    <property type="evidence" value="ECO:0007669"/>
    <property type="project" value="UniProtKB-KW"/>
</dbReference>
<dbReference type="PROSITE" id="PS00759">
    <property type="entry name" value="ARGE_DAPE_CPG2_2"/>
    <property type="match status" value="1"/>
</dbReference>
<proteinExistence type="inferred from homology"/>
<dbReference type="PROSITE" id="PS00758">
    <property type="entry name" value="ARGE_DAPE_CPG2_1"/>
    <property type="match status" value="1"/>
</dbReference>
<reference evidence="8 9" key="1">
    <citation type="submission" date="2019-03" db="EMBL/GenBank/DDBJ databases">
        <title>Comparative insights into the high quality Complete genome sequence of highly metal resistant Cupriavidus metallidurans strain BS1 isolated from a gold-copper mine.</title>
        <authorList>
            <person name="Mazhar H.S."/>
            <person name="Rensing C."/>
        </authorList>
    </citation>
    <scope>NUCLEOTIDE SEQUENCE [LARGE SCALE GENOMIC DNA]</scope>
    <source>
        <strain evidence="8 9">BS1</strain>
    </source>
</reference>
<dbReference type="OrthoDB" id="3665926at2"/>
<dbReference type="InterPro" id="IPR002933">
    <property type="entry name" value="Peptidase_M20"/>
</dbReference>
<dbReference type="PANTHER" id="PTHR45962">
    <property type="entry name" value="N-FATTY-ACYL-AMINO ACID SYNTHASE/HYDROLASE PM20D1"/>
    <property type="match status" value="1"/>
</dbReference>
<evidence type="ECO:0000259" key="7">
    <source>
        <dbReference type="Pfam" id="PF07687"/>
    </source>
</evidence>
<evidence type="ECO:0000256" key="5">
    <source>
        <dbReference type="ARBA" id="ARBA00022833"/>
    </source>
</evidence>
<keyword evidence="4 8" id="KW-0378">Hydrolase</keyword>
<dbReference type="RefSeq" id="WP_011518192.1">
    <property type="nucleotide sequence ID" value="NZ_CP037901.1"/>
</dbReference>
<dbReference type="InterPro" id="IPR001261">
    <property type="entry name" value="ArgE/DapE_CS"/>
</dbReference>
<keyword evidence="5" id="KW-0862">Zinc</keyword>
<gene>
    <name evidence="8" type="ORF">DDF84_028860</name>
</gene>
<accession>A0A482J0E6</accession>
<evidence type="ECO:0000256" key="4">
    <source>
        <dbReference type="ARBA" id="ARBA00022801"/>
    </source>
</evidence>
<feature type="domain" description="Peptidase M20 dimerisation" evidence="7">
    <location>
        <begin position="231"/>
        <end position="376"/>
    </location>
</feature>
<feature type="signal peptide" evidence="6">
    <location>
        <begin position="1"/>
        <end position="27"/>
    </location>
</feature>